<keyword evidence="4" id="KW-1185">Reference proteome</keyword>
<sequence>MRRSGRVRGARATSSGAGVGRATAAPPSSGNASPDESWSAEALKNSLFESLRRAGTVEALKAQLRAQVVDKLQGEDASLLTRSRETARGGAHDAEEPEDDLEVHVLQSLVADYLESRGCAYTLSVFMPEDGLGERAPLSRAELCRILSHVEEARPSDDEGQARYKDSGTQTADTERFEGDTAVTVLDRKLSRVNEQYVLQLEREALVPRRSEEERLIRYQRDCDQRAAEHIQSELARFRESELSAMRLQERAAMRRELTRERESARNELQARLAQLAERERALEDSLRRSQAQVEAALYDERQKLLHRFEAADVKTAQERREIGIDRKALKQSQLETDKLKAELERKLLEIHTLELDLKRRHDDDVRTYRQSVLADYEERERRVQREELRIREESAALARAKDTHAAQVEAASTVFDDLEAARAALELRTQERDDARVKVRALDEQMTFLKEAAQTERERHDRVHAASIEQTRELESLRSRMQLVEGSDLIKEKQRLVDDLRNQLHELREESSTRINKLETENAALSREKIHLERELHEVLEHAEGHQQQQIADINDALLEAREEAEAFRVKFEAARAGSRTLETENADLRRLLSQARRALDEEIANPKSYEDPPTPGPPRPPPTPRTSVVPAMPPVAPMAPMHTYTPMQIPFLPYATAAPQPPLPLKLREEEEIKEEEEEEE</sequence>
<proteinExistence type="predicted"/>
<evidence type="ECO:0000313" key="4">
    <source>
        <dbReference type="Proteomes" id="UP000241890"/>
    </source>
</evidence>
<dbReference type="AlphaFoldDB" id="A0A2R5GSH1"/>
<dbReference type="OrthoDB" id="5970631at2759"/>
<evidence type="ECO:0000256" key="2">
    <source>
        <dbReference type="SAM" id="MobiDB-lite"/>
    </source>
</evidence>
<feature type="compositionally biased region" description="Basic and acidic residues" evidence="2">
    <location>
        <begin position="82"/>
        <end position="94"/>
    </location>
</feature>
<reference evidence="3 4" key="1">
    <citation type="submission" date="2017-12" db="EMBL/GenBank/DDBJ databases">
        <title>Sequencing, de novo assembly and annotation of complete genome of a new Thraustochytrid species, strain FCC1311.</title>
        <authorList>
            <person name="Sedici K."/>
            <person name="Godart F."/>
            <person name="Aiese Cigliano R."/>
            <person name="Sanseverino W."/>
            <person name="Barakat M."/>
            <person name="Ortet P."/>
            <person name="Marechal E."/>
            <person name="Cagnac O."/>
            <person name="Amato A."/>
        </authorList>
    </citation>
    <scope>NUCLEOTIDE SEQUENCE [LARGE SCALE GENOMIC DNA]</scope>
</reference>
<keyword evidence="1" id="KW-0175">Coiled coil</keyword>
<dbReference type="PANTHER" id="PTHR39063">
    <property type="entry name" value="ORAL-FACIAL-DIGITAL SYNDROME 1 PROTEIN HOMOLOG"/>
    <property type="match status" value="1"/>
</dbReference>
<feature type="compositionally biased region" description="Basic and acidic residues" evidence="2">
    <location>
        <begin position="152"/>
        <end position="166"/>
    </location>
</feature>
<feature type="region of interest" description="Disordered" evidence="2">
    <location>
        <begin position="1"/>
        <end position="39"/>
    </location>
</feature>
<gene>
    <name evidence="3" type="ORF">FCC1311_100492</name>
</gene>
<feature type="region of interest" description="Disordered" evidence="2">
    <location>
        <begin position="152"/>
        <end position="176"/>
    </location>
</feature>
<feature type="compositionally biased region" description="Acidic residues" evidence="2">
    <location>
        <begin position="674"/>
        <end position="683"/>
    </location>
</feature>
<dbReference type="InterPro" id="IPR055289">
    <property type="entry name" value="OFD1"/>
</dbReference>
<dbReference type="InterPro" id="IPR006594">
    <property type="entry name" value="LisH"/>
</dbReference>
<feature type="compositionally biased region" description="Pro residues" evidence="2">
    <location>
        <begin position="614"/>
        <end position="626"/>
    </location>
</feature>
<feature type="compositionally biased region" description="Polar residues" evidence="2">
    <location>
        <begin position="26"/>
        <end position="36"/>
    </location>
</feature>
<dbReference type="Pfam" id="PF16045">
    <property type="entry name" value="LisH_2"/>
    <property type="match status" value="1"/>
</dbReference>
<feature type="region of interest" description="Disordered" evidence="2">
    <location>
        <begin position="656"/>
        <end position="683"/>
    </location>
</feature>
<dbReference type="EMBL" id="BEYU01000171">
    <property type="protein sequence ID" value="GBG33826.1"/>
    <property type="molecule type" value="Genomic_DNA"/>
</dbReference>
<protein>
    <submittedName>
        <fullName evidence="3">Oral-facial-digital syndrome 1 protein-like</fullName>
    </submittedName>
</protein>
<comment type="caution">
    <text evidence="3">The sequence shown here is derived from an EMBL/GenBank/DDBJ whole genome shotgun (WGS) entry which is preliminary data.</text>
</comment>
<dbReference type="GO" id="GO:0036064">
    <property type="term" value="C:ciliary basal body"/>
    <property type="evidence" value="ECO:0007669"/>
    <property type="project" value="TreeGrafter"/>
</dbReference>
<organism evidence="3 4">
    <name type="scientific">Hondaea fermentalgiana</name>
    <dbReference type="NCBI Taxonomy" id="2315210"/>
    <lineage>
        <taxon>Eukaryota</taxon>
        <taxon>Sar</taxon>
        <taxon>Stramenopiles</taxon>
        <taxon>Bigyra</taxon>
        <taxon>Labyrinthulomycetes</taxon>
        <taxon>Thraustochytrida</taxon>
        <taxon>Thraustochytriidae</taxon>
        <taxon>Hondaea</taxon>
    </lineage>
</organism>
<feature type="coiled-coil region" evidence="1">
    <location>
        <begin position="433"/>
        <end position="460"/>
    </location>
</feature>
<evidence type="ECO:0000256" key="1">
    <source>
        <dbReference type="SAM" id="Coils"/>
    </source>
</evidence>
<evidence type="ECO:0000313" key="3">
    <source>
        <dbReference type="EMBL" id="GBG33826.1"/>
    </source>
</evidence>
<dbReference type="GO" id="GO:0005576">
    <property type="term" value="C:extracellular region"/>
    <property type="evidence" value="ECO:0007669"/>
    <property type="project" value="GOC"/>
</dbReference>
<dbReference type="InParanoid" id="A0A2R5GSH1"/>
<feature type="region of interest" description="Disordered" evidence="2">
    <location>
        <begin position="75"/>
        <end position="99"/>
    </location>
</feature>
<feature type="coiled-coil region" evidence="1">
    <location>
        <begin position="330"/>
        <end position="404"/>
    </location>
</feature>
<accession>A0A2R5GSH1</accession>
<feature type="coiled-coil region" evidence="1">
    <location>
        <begin position="248"/>
        <end position="293"/>
    </location>
</feature>
<dbReference type="Proteomes" id="UP000241890">
    <property type="component" value="Unassembled WGS sequence"/>
</dbReference>
<dbReference type="Gene3D" id="1.20.960.40">
    <property type="match status" value="1"/>
</dbReference>
<name>A0A2R5GSH1_9STRA</name>
<feature type="region of interest" description="Disordered" evidence="2">
    <location>
        <begin position="603"/>
        <end position="644"/>
    </location>
</feature>
<dbReference type="GO" id="GO:0060287">
    <property type="term" value="P:epithelial cilium movement involved in determination of left/right asymmetry"/>
    <property type="evidence" value="ECO:0007669"/>
    <property type="project" value="TreeGrafter"/>
</dbReference>
<dbReference type="PANTHER" id="PTHR39063:SF1">
    <property type="entry name" value="OFD1 CENTRIOLE AND CENTRIOLAR SATELLITE PROTEIN"/>
    <property type="match status" value="1"/>
</dbReference>